<protein>
    <submittedName>
        <fullName evidence="6">Redoxin</fullName>
    </submittedName>
</protein>
<evidence type="ECO:0000256" key="4">
    <source>
        <dbReference type="ARBA" id="ARBA00023284"/>
    </source>
</evidence>
<keyword evidence="2" id="KW-0201">Cytochrome c-type biogenesis</keyword>
<dbReference type="GO" id="GO:0030313">
    <property type="term" value="C:cell envelope"/>
    <property type="evidence" value="ECO:0007669"/>
    <property type="project" value="UniProtKB-SubCell"/>
</dbReference>
<organism evidence="6 7">
    <name type="scientific">Polaribacter atrinae</name>
    <dbReference type="NCBI Taxonomy" id="1333662"/>
    <lineage>
        <taxon>Bacteria</taxon>
        <taxon>Pseudomonadati</taxon>
        <taxon>Bacteroidota</taxon>
        <taxon>Flavobacteriia</taxon>
        <taxon>Flavobacteriales</taxon>
        <taxon>Flavobacteriaceae</taxon>
    </lineage>
</organism>
<dbReference type="PROSITE" id="PS51257">
    <property type="entry name" value="PROKAR_LIPOPROTEIN"/>
    <property type="match status" value="1"/>
</dbReference>
<dbReference type="InterPro" id="IPR013766">
    <property type="entry name" value="Thioredoxin_domain"/>
</dbReference>
<proteinExistence type="predicted"/>
<evidence type="ECO:0000256" key="2">
    <source>
        <dbReference type="ARBA" id="ARBA00022748"/>
    </source>
</evidence>
<dbReference type="EMBL" id="LVWE01000058">
    <property type="protein sequence ID" value="OAD42838.1"/>
    <property type="molecule type" value="Genomic_DNA"/>
</dbReference>
<accession>A0A176T4J6</accession>
<dbReference type="AlphaFoldDB" id="A0A176T4J6"/>
<dbReference type="PROSITE" id="PS51352">
    <property type="entry name" value="THIOREDOXIN_2"/>
    <property type="match status" value="1"/>
</dbReference>
<dbReference type="OrthoDB" id="743079at2"/>
<dbReference type="STRING" id="1333662.LPB303_14425"/>
<dbReference type="CDD" id="cd02966">
    <property type="entry name" value="TlpA_like_family"/>
    <property type="match status" value="1"/>
</dbReference>
<evidence type="ECO:0000313" key="7">
    <source>
        <dbReference type="Proteomes" id="UP000076923"/>
    </source>
</evidence>
<keyword evidence="3" id="KW-1015">Disulfide bond</keyword>
<keyword evidence="7" id="KW-1185">Reference proteome</keyword>
<dbReference type="RefSeq" id="WP_068451684.1">
    <property type="nucleotide sequence ID" value="NZ_CP150660.1"/>
</dbReference>
<comment type="subcellular location">
    <subcellularLocation>
        <location evidence="1">Cell envelope</location>
    </subcellularLocation>
</comment>
<keyword evidence="4" id="KW-0676">Redox-active center</keyword>
<dbReference type="GO" id="GO:0017004">
    <property type="term" value="P:cytochrome complex assembly"/>
    <property type="evidence" value="ECO:0007669"/>
    <property type="project" value="UniProtKB-KW"/>
</dbReference>
<dbReference type="PANTHER" id="PTHR42852">
    <property type="entry name" value="THIOL:DISULFIDE INTERCHANGE PROTEIN DSBE"/>
    <property type="match status" value="1"/>
</dbReference>
<dbReference type="InterPro" id="IPR050553">
    <property type="entry name" value="Thioredoxin_ResA/DsbE_sf"/>
</dbReference>
<dbReference type="SUPFAM" id="SSF52833">
    <property type="entry name" value="Thioredoxin-like"/>
    <property type="match status" value="1"/>
</dbReference>
<feature type="domain" description="Thioredoxin" evidence="5">
    <location>
        <begin position="192"/>
        <end position="342"/>
    </location>
</feature>
<sequence length="342" mass="38074">MKKLTLALFTLLAIASCTKEHSKEYVSLSGKLENNTDSIITISGRTGILKTISVNEDGSFKDTLKVPTVDIYTFQTSSTNRAPLYLKNGFDVTIKGDAEEFMTSLKYSGAGSSNSNFIAAQLKKSQEIGNPADIFALDEEAFDSKMSLLKKDFDSILSSFNDLDSSLVDMATKQNTQMFDYFEKTYVSSKGMAKGKASPKFENYVDVKGGKKSLDSFKGKYVYIDVWATWCGPCIREIPSLKSIEKEFHNKNIEFISISTDESKRSGGSWEAAEKKWRDFVKENELGGVQLWAGQDFSFQQAYQISGIPRFILIDPQGNIVEANAPRPSDPRLKSLLESLDI</sequence>
<dbReference type="Pfam" id="PF08534">
    <property type="entry name" value="Redoxin"/>
    <property type="match status" value="1"/>
</dbReference>
<dbReference type="Gene3D" id="3.40.30.10">
    <property type="entry name" value="Glutaredoxin"/>
    <property type="match status" value="1"/>
</dbReference>
<dbReference type="GO" id="GO:0016491">
    <property type="term" value="F:oxidoreductase activity"/>
    <property type="evidence" value="ECO:0007669"/>
    <property type="project" value="InterPro"/>
</dbReference>
<name>A0A176T4J6_9FLAO</name>
<comment type="caution">
    <text evidence="6">The sequence shown here is derived from an EMBL/GenBank/DDBJ whole genome shotgun (WGS) entry which is preliminary data.</text>
</comment>
<evidence type="ECO:0000313" key="6">
    <source>
        <dbReference type="EMBL" id="OAD42838.1"/>
    </source>
</evidence>
<dbReference type="InterPro" id="IPR036249">
    <property type="entry name" value="Thioredoxin-like_sf"/>
</dbReference>
<dbReference type="InterPro" id="IPR013740">
    <property type="entry name" value="Redoxin"/>
</dbReference>
<evidence type="ECO:0000259" key="5">
    <source>
        <dbReference type="PROSITE" id="PS51352"/>
    </source>
</evidence>
<dbReference type="Proteomes" id="UP000076923">
    <property type="component" value="Unassembled WGS sequence"/>
</dbReference>
<gene>
    <name evidence="6" type="ORF">LPB303_14425</name>
</gene>
<evidence type="ECO:0000256" key="1">
    <source>
        <dbReference type="ARBA" id="ARBA00004196"/>
    </source>
</evidence>
<reference evidence="6 7" key="1">
    <citation type="submission" date="2016-02" db="EMBL/GenBank/DDBJ databases">
        <title>Draft genome sequence of Polaribacter atrinae KACC17473.</title>
        <authorList>
            <person name="Shin S.-K."/>
            <person name="Yi H."/>
        </authorList>
    </citation>
    <scope>NUCLEOTIDE SEQUENCE [LARGE SCALE GENOMIC DNA]</scope>
    <source>
        <strain evidence="6 7">KACC 17473</strain>
    </source>
</reference>
<dbReference type="PANTHER" id="PTHR42852:SF6">
    <property type="entry name" value="THIOL:DISULFIDE INTERCHANGE PROTEIN DSBE"/>
    <property type="match status" value="1"/>
</dbReference>
<evidence type="ECO:0000256" key="3">
    <source>
        <dbReference type="ARBA" id="ARBA00023157"/>
    </source>
</evidence>